<dbReference type="AlphaFoldDB" id="A0AA35IW09"/>
<dbReference type="InterPro" id="IPR033647">
    <property type="entry name" value="Aar2_N"/>
</dbReference>
<proteinExistence type="inferred from homology"/>
<dbReference type="PANTHER" id="PTHR12689:SF4">
    <property type="entry name" value="PROTEIN AAR2 HOMOLOG"/>
    <property type="match status" value="1"/>
</dbReference>
<dbReference type="Proteomes" id="UP001161438">
    <property type="component" value="Chromosome 2"/>
</dbReference>
<evidence type="ECO:0000256" key="1">
    <source>
        <dbReference type="ARBA" id="ARBA00006281"/>
    </source>
</evidence>
<dbReference type="InterPro" id="IPR033648">
    <property type="entry name" value="AAR2_C"/>
</dbReference>
<dbReference type="Pfam" id="PF20981">
    <property type="entry name" value="AAR2_1st"/>
    <property type="match status" value="1"/>
</dbReference>
<protein>
    <submittedName>
        <fullName evidence="5">Uncharacterized protein</fullName>
    </submittedName>
</protein>
<evidence type="ECO:0000259" key="3">
    <source>
        <dbReference type="Pfam" id="PF05282"/>
    </source>
</evidence>
<dbReference type="PANTHER" id="PTHR12689">
    <property type="entry name" value="A1 CISTRON SPLICING FACTOR AAR2-RELATED"/>
    <property type="match status" value="1"/>
</dbReference>
<evidence type="ECO:0000313" key="5">
    <source>
        <dbReference type="EMBL" id="CAI4037175.1"/>
    </source>
</evidence>
<feature type="domain" description="AAR2 N-terminal" evidence="4">
    <location>
        <begin position="7"/>
        <end position="128"/>
    </location>
</feature>
<dbReference type="InterPro" id="IPR007946">
    <property type="entry name" value="AAR2"/>
</dbReference>
<comment type="similarity">
    <text evidence="1">Belongs to the AAR2 family.</text>
</comment>
<reference evidence="5" key="1">
    <citation type="submission" date="2022-10" db="EMBL/GenBank/DDBJ databases">
        <authorList>
            <person name="Byrne P K."/>
        </authorList>
    </citation>
    <scope>NUCLEOTIDE SEQUENCE</scope>
    <source>
        <strain evidence="5">IFO1815</strain>
    </source>
</reference>
<feature type="region of interest" description="Disordered" evidence="2">
    <location>
        <begin position="319"/>
        <end position="346"/>
    </location>
</feature>
<dbReference type="EMBL" id="OX365758">
    <property type="protein sequence ID" value="CAI4037175.1"/>
    <property type="molecule type" value="Genomic_DNA"/>
</dbReference>
<evidence type="ECO:0000256" key="2">
    <source>
        <dbReference type="SAM" id="MobiDB-lite"/>
    </source>
</evidence>
<dbReference type="RefSeq" id="XP_056080292.1">
    <property type="nucleotide sequence ID" value="XM_056221686.1"/>
</dbReference>
<dbReference type="GO" id="GO:0000244">
    <property type="term" value="P:spliceosomal tri-snRNP complex assembly"/>
    <property type="evidence" value="ECO:0007669"/>
    <property type="project" value="TreeGrafter"/>
</dbReference>
<dbReference type="InterPro" id="IPR038516">
    <property type="entry name" value="AAR2_N_sf"/>
</dbReference>
<feature type="domain" description="AAR2 C-terminal" evidence="3">
    <location>
        <begin position="189"/>
        <end position="304"/>
    </location>
</feature>
<sequence>MNCVPFTSAPIDVIIGIDQYSFNVKANQPFQGIKNIPTGHIHVIHFQHADDSSMRYGYWFDCSMGNFYVWYNDSEGLFRMKEELDDAKFENIVHDFEERQAMVSYPRIDEDDTWYKLIEFVQVDKIREVVRQKENQFFYVDSSMTTVQENELLKFSLQKAGSKMENGDDEDPADCLNYTITNFKSREAIRPGHEMEDFLDKSYYLNTVMLRGVFRNSYNNYFGELQFAFLNAMFFGNYGSSLQWHAMIELICSSSAVPNCMLDRLDEVLYFQVKTLPEQYSDILLNGRVWNTCLYSSFQKDLLPNTKGMMEKKYPELVGEDNEDEFTVNDLGDEENDNADDEDDEFKPTIVGGVYYQK</sequence>
<dbReference type="Pfam" id="PF05282">
    <property type="entry name" value="AAR2"/>
    <property type="match status" value="1"/>
</dbReference>
<feature type="compositionally biased region" description="Acidic residues" evidence="2">
    <location>
        <begin position="319"/>
        <end position="345"/>
    </location>
</feature>
<keyword evidence="6" id="KW-1185">Reference proteome</keyword>
<dbReference type="Gene3D" id="1.25.40.550">
    <property type="entry name" value="Aar2, C-terminal domain-like"/>
    <property type="match status" value="1"/>
</dbReference>
<dbReference type="GeneID" id="80916388"/>
<dbReference type="CDD" id="cd13778">
    <property type="entry name" value="Aar2_C"/>
    <property type="match status" value="1"/>
</dbReference>
<gene>
    <name evidence="5" type="primary">SMKI02G0390</name>
    <name evidence="5" type="ORF">SMKI_02G0390</name>
</gene>
<evidence type="ECO:0000259" key="4">
    <source>
        <dbReference type="Pfam" id="PF20981"/>
    </source>
</evidence>
<accession>A0AA35IW09</accession>
<name>A0AA35IW09_SACMI</name>
<evidence type="ECO:0000313" key="6">
    <source>
        <dbReference type="Proteomes" id="UP001161438"/>
    </source>
</evidence>
<dbReference type="CDD" id="cd13777">
    <property type="entry name" value="Aar2_N"/>
    <property type="match status" value="1"/>
</dbReference>
<dbReference type="InterPro" id="IPR038514">
    <property type="entry name" value="AAR2_C_sf"/>
</dbReference>
<organism evidence="5 6">
    <name type="scientific">Saccharomyces mikatae IFO 1815</name>
    <dbReference type="NCBI Taxonomy" id="226126"/>
    <lineage>
        <taxon>Eukaryota</taxon>
        <taxon>Fungi</taxon>
        <taxon>Dikarya</taxon>
        <taxon>Ascomycota</taxon>
        <taxon>Saccharomycotina</taxon>
        <taxon>Saccharomycetes</taxon>
        <taxon>Saccharomycetales</taxon>
        <taxon>Saccharomycetaceae</taxon>
        <taxon>Saccharomyces</taxon>
    </lineage>
</organism>
<dbReference type="Gene3D" id="2.60.34.20">
    <property type="match status" value="1"/>
</dbReference>